<dbReference type="EMBL" id="JABJWZ010000126">
    <property type="protein sequence ID" value="MBB1254640.1"/>
    <property type="molecule type" value="Genomic_DNA"/>
</dbReference>
<sequence length="848" mass="93239">MAQEKLAEVPAALRAGPRPLLPHQVEAVEAAVRALEPPPGKRIPRNGLRATVVSACGTGKTLIGINAAARLAMYGRVLVLVPTLDLLTQTVREWRAEGRQGKAIAVCSLEGDPALWSAEVKATTSAQQLALWAAKEQRLTVFATYSSLGVLEEAHAGPGYGLTPLVAWDLVVVDEAHRTSGSLGKRWAAVHDQVAVPAHRRLYLTATPRIWRERPLPAREGVLNRLPEEMAASMDDRKIFGPIAYELPLAEAIRRELLARFQIVVLELRDTELEAVKLRGEDKNSEEVRGKRMAAVQTAVLEAMAEHDLRTLITFHARTMEAEAWAAGLPGVAGKLHAEQPGRHPAKDRIWSQWLCGEHEADYRREIFRQFGEGLDHRGIPVHRAVLANCKVLGEGVDIRAVDSVAIVDPKSSVVEIVQAIGRALRQKPKQGKLATLLVPVFLAEGEKPEDMYASGSYRPLVNVLNALRAHDSRMVEMLAIPQEHTGPLEPSVPIGPPPEEDDEAAEQRLLLRFSTKRDPNTIRRFVKMQVIEPERASWSRGYAAAVRYHAEHGDLRVPLSYREPGSQAPLGRWVAEQRAEYAAGRLDERRIGWLDELGMVWSAPDLAWEENLTACRAYYAENGTLAAPQTAAVLGRAVGQFLANCRRPGGLGKNAERAAEKAADLAAIDPEWNPNQLGWSVDWQRLYVKVQTCLDGGAEIGDLLPGVTVGGEDVGKWLARQTEPEVWQKLNTEQQRRLQALGVKPPARPSVGRSGAGRVSARELAFQRGLEAARRFLDREGHLTVPRSHVEHVPAAPAGDGGAGGEHQEQELVPVKLGVWISNVKSRRRTLTPERATALNELGIRWD</sequence>
<protein>
    <submittedName>
        <fullName evidence="4">Helicase associated domain protein</fullName>
    </submittedName>
</protein>
<dbReference type="InterPro" id="IPR027417">
    <property type="entry name" value="P-loop_NTPase"/>
</dbReference>
<feature type="domain" description="Helicase ATP-binding" evidence="2">
    <location>
        <begin position="41"/>
        <end position="226"/>
    </location>
</feature>
<proteinExistence type="predicted"/>
<dbReference type="InterPro" id="IPR001650">
    <property type="entry name" value="Helicase_C-like"/>
</dbReference>
<dbReference type="GO" id="GO:0005524">
    <property type="term" value="F:ATP binding"/>
    <property type="evidence" value="ECO:0007669"/>
    <property type="project" value="InterPro"/>
</dbReference>
<accession>A0A7W3WMH9</accession>
<gene>
    <name evidence="4" type="ORF">H3146_14900</name>
</gene>
<dbReference type="PROSITE" id="PS51194">
    <property type="entry name" value="HELICASE_CTER"/>
    <property type="match status" value="1"/>
</dbReference>
<dbReference type="SUPFAM" id="SSF52540">
    <property type="entry name" value="P-loop containing nucleoside triphosphate hydrolases"/>
    <property type="match status" value="1"/>
</dbReference>
<dbReference type="GO" id="GO:0016787">
    <property type="term" value="F:hydrolase activity"/>
    <property type="evidence" value="ECO:0007669"/>
    <property type="project" value="InterPro"/>
</dbReference>
<dbReference type="AlphaFoldDB" id="A0A7W3WMH9"/>
<dbReference type="Pfam" id="PF04851">
    <property type="entry name" value="ResIII"/>
    <property type="match status" value="1"/>
</dbReference>
<dbReference type="InterPro" id="IPR014001">
    <property type="entry name" value="Helicase_ATP-bd"/>
</dbReference>
<dbReference type="Proteomes" id="UP000525686">
    <property type="component" value="Unassembled WGS sequence"/>
</dbReference>
<organism evidence="4 5">
    <name type="scientific">Streptomyces alkaliterrae</name>
    <dbReference type="NCBI Taxonomy" id="2213162"/>
    <lineage>
        <taxon>Bacteria</taxon>
        <taxon>Bacillati</taxon>
        <taxon>Actinomycetota</taxon>
        <taxon>Actinomycetes</taxon>
        <taxon>Kitasatosporales</taxon>
        <taxon>Streptomycetaceae</taxon>
        <taxon>Streptomyces</taxon>
    </lineage>
</organism>
<evidence type="ECO:0000256" key="1">
    <source>
        <dbReference type="SAM" id="MobiDB-lite"/>
    </source>
</evidence>
<evidence type="ECO:0000313" key="4">
    <source>
        <dbReference type="EMBL" id="MBB1254640.1"/>
    </source>
</evidence>
<name>A0A7W3WMH9_9ACTN</name>
<dbReference type="PANTHER" id="PTHR47396:SF1">
    <property type="entry name" value="ATP-DEPENDENT HELICASE IRC3-RELATED"/>
    <property type="match status" value="1"/>
</dbReference>
<dbReference type="Gene3D" id="3.40.50.300">
    <property type="entry name" value="P-loop containing nucleotide triphosphate hydrolases"/>
    <property type="match status" value="2"/>
</dbReference>
<feature type="region of interest" description="Disordered" evidence="1">
    <location>
        <begin position="786"/>
        <end position="809"/>
    </location>
</feature>
<dbReference type="GO" id="GO:0003677">
    <property type="term" value="F:DNA binding"/>
    <property type="evidence" value="ECO:0007669"/>
    <property type="project" value="InterPro"/>
</dbReference>
<dbReference type="GO" id="GO:0005829">
    <property type="term" value="C:cytosol"/>
    <property type="evidence" value="ECO:0007669"/>
    <property type="project" value="TreeGrafter"/>
</dbReference>
<dbReference type="PANTHER" id="PTHR47396">
    <property type="entry name" value="TYPE I RESTRICTION ENZYME ECOKI R PROTEIN"/>
    <property type="match status" value="1"/>
</dbReference>
<evidence type="ECO:0000259" key="2">
    <source>
        <dbReference type="PROSITE" id="PS51192"/>
    </source>
</evidence>
<reference evidence="5" key="1">
    <citation type="submission" date="2020-05" db="EMBL/GenBank/DDBJ databases">
        <title>Classification of alakaliphilic streptomycetes isolated from an alkaline soil next to Lonar Crater, India and a proposal for the recognition of Streptomyces alkaliterrae sp. nov.</title>
        <authorList>
            <person name="Golinska P."/>
        </authorList>
    </citation>
    <scope>NUCLEOTIDE SEQUENCE [LARGE SCALE GENOMIC DNA]</scope>
    <source>
        <strain evidence="5">OF3</strain>
    </source>
</reference>
<dbReference type="InterPro" id="IPR005114">
    <property type="entry name" value="Helicase_assoc"/>
</dbReference>
<dbReference type="PROSITE" id="PS51192">
    <property type="entry name" value="HELICASE_ATP_BIND_1"/>
    <property type="match status" value="1"/>
</dbReference>
<dbReference type="RefSeq" id="WP_181354618.1">
    <property type="nucleotide sequence ID" value="NZ_JABJWZ010000126.1"/>
</dbReference>
<evidence type="ECO:0000259" key="3">
    <source>
        <dbReference type="PROSITE" id="PS51194"/>
    </source>
</evidence>
<dbReference type="SMART" id="SM00487">
    <property type="entry name" value="DEXDc"/>
    <property type="match status" value="1"/>
</dbReference>
<dbReference type="InterPro" id="IPR050742">
    <property type="entry name" value="Helicase_Restrict-Modif_Enz"/>
</dbReference>
<dbReference type="CDD" id="cd18785">
    <property type="entry name" value="SF2_C"/>
    <property type="match status" value="1"/>
</dbReference>
<dbReference type="Pfam" id="PF00271">
    <property type="entry name" value="Helicase_C"/>
    <property type="match status" value="1"/>
</dbReference>
<dbReference type="Gene3D" id="6.10.140.530">
    <property type="match status" value="2"/>
</dbReference>
<evidence type="ECO:0000313" key="5">
    <source>
        <dbReference type="Proteomes" id="UP000525686"/>
    </source>
</evidence>
<dbReference type="Pfam" id="PF03457">
    <property type="entry name" value="HA"/>
    <property type="match status" value="3"/>
</dbReference>
<feature type="domain" description="Helicase C-terminal" evidence="3">
    <location>
        <begin position="295"/>
        <end position="481"/>
    </location>
</feature>
<dbReference type="SMART" id="SM00490">
    <property type="entry name" value="HELICc"/>
    <property type="match status" value="1"/>
</dbReference>
<dbReference type="InterPro" id="IPR006935">
    <property type="entry name" value="Helicase/UvrB_N"/>
</dbReference>
<feature type="region of interest" description="Disordered" evidence="1">
    <location>
        <begin position="485"/>
        <end position="505"/>
    </location>
</feature>
<comment type="caution">
    <text evidence="4">The sequence shown here is derived from an EMBL/GenBank/DDBJ whole genome shotgun (WGS) entry which is preliminary data.</text>
</comment>